<dbReference type="PANTHER" id="PTHR45168:SF3">
    <property type="entry name" value="DNAJ HEAT SHOCK PROTEIN FAMILY (HSP40) MEMBER B2"/>
    <property type="match status" value="1"/>
</dbReference>
<dbReference type="STRING" id="283909.R7UGL2"/>
<dbReference type="Gene3D" id="1.10.287.110">
    <property type="entry name" value="DnaJ domain"/>
    <property type="match status" value="1"/>
</dbReference>
<proteinExistence type="predicted"/>
<dbReference type="OMA" id="APRHFPW"/>
<gene>
    <name evidence="4" type="ORF">CAPTEDRAFT_6492</name>
</gene>
<dbReference type="Proteomes" id="UP000014760">
    <property type="component" value="Unassembled WGS sequence"/>
</dbReference>
<evidence type="ECO:0000313" key="4">
    <source>
        <dbReference type="EMBL" id="ELU05674.1"/>
    </source>
</evidence>
<dbReference type="FunFam" id="1.10.287.110:FF:000021">
    <property type="entry name" value="DnaJ (Hsp40) homolog, subfamily B, member 2"/>
    <property type="match status" value="1"/>
</dbReference>
<dbReference type="PROSITE" id="PS00636">
    <property type="entry name" value="DNAJ_1"/>
    <property type="match status" value="1"/>
</dbReference>
<feature type="compositionally biased region" description="Gly residues" evidence="2">
    <location>
        <begin position="182"/>
        <end position="196"/>
    </location>
</feature>
<keyword evidence="1" id="KW-0143">Chaperone</keyword>
<dbReference type="GO" id="GO:0030544">
    <property type="term" value="F:Hsp70 protein binding"/>
    <property type="evidence" value="ECO:0007669"/>
    <property type="project" value="InterPro"/>
</dbReference>
<dbReference type="GO" id="GO:0005737">
    <property type="term" value="C:cytoplasm"/>
    <property type="evidence" value="ECO:0007669"/>
    <property type="project" value="UniProtKB-ARBA"/>
</dbReference>
<reference evidence="6" key="1">
    <citation type="submission" date="2012-12" db="EMBL/GenBank/DDBJ databases">
        <authorList>
            <person name="Hellsten U."/>
            <person name="Grimwood J."/>
            <person name="Chapman J.A."/>
            <person name="Shapiro H."/>
            <person name="Aerts A."/>
            <person name="Otillar R.P."/>
            <person name="Terry A.Y."/>
            <person name="Boore J.L."/>
            <person name="Simakov O."/>
            <person name="Marletaz F."/>
            <person name="Cho S.-J."/>
            <person name="Edsinger-Gonzales E."/>
            <person name="Havlak P."/>
            <person name="Kuo D.-H."/>
            <person name="Larsson T."/>
            <person name="Lv J."/>
            <person name="Arendt D."/>
            <person name="Savage R."/>
            <person name="Osoegawa K."/>
            <person name="de Jong P."/>
            <person name="Lindberg D.R."/>
            <person name="Seaver E.C."/>
            <person name="Weisblat D.A."/>
            <person name="Putnam N.H."/>
            <person name="Grigoriev I.V."/>
            <person name="Rokhsar D.S."/>
        </authorList>
    </citation>
    <scope>NUCLEOTIDE SEQUENCE</scope>
    <source>
        <strain evidence="6">I ESC-2004</strain>
    </source>
</reference>
<dbReference type="InterPro" id="IPR036869">
    <property type="entry name" value="J_dom_sf"/>
</dbReference>
<feature type="region of interest" description="Disordered" evidence="2">
    <location>
        <begin position="175"/>
        <end position="200"/>
    </location>
</feature>
<evidence type="ECO:0000313" key="5">
    <source>
        <dbReference type="EnsemblMetazoa" id="CapteP6492"/>
    </source>
</evidence>
<evidence type="ECO:0000259" key="3">
    <source>
        <dbReference type="PROSITE" id="PS50076"/>
    </source>
</evidence>
<dbReference type="CDD" id="cd06257">
    <property type="entry name" value="DnaJ"/>
    <property type="match status" value="1"/>
</dbReference>
<protein>
    <recommendedName>
        <fullName evidence="3">J domain-containing protein</fullName>
    </recommendedName>
</protein>
<accession>R7UGL2</accession>
<dbReference type="PANTHER" id="PTHR45168">
    <property type="entry name" value="DNAJ HOMOLOG SUBFAMILY B MEMBER 2"/>
    <property type="match status" value="1"/>
</dbReference>
<feature type="domain" description="J" evidence="3">
    <location>
        <begin position="6"/>
        <end position="72"/>
    </location>
</feature>
<dbReference type="AlphaFoldDB" id="R7UGL2"/>
<dbReference type="FunCoup" id="R7UGL2">
    <property type="interactions" value="442"/>
</dbReference>
<organism evidence="4">
    <name type="scientific">Capitella teleta</name>
    <name type="common">Polychaete worm</name>
    <dbReference type="NCBI Taxonomy" id="283909"/>
    <lineage>
        <taxon>Eukaryota</taxon>
        <taxon>Metazoa</taxon>
        <taxon>Spiralia</taxon>
        <taxon>Lophotrochozoa</taxon>
        <taxon>Annelida</taxon>
        <taxon>Polychaeta</taxon>
        <taxon>Sedentaria</taxon>
        <taxon>Scolecida</taxon>
        <taxon>Capitellidae</taxon>
        <taxon>Capitella</taxon>
    </lineage>
</organism>
<dbReference type="PRINTS" id="PR00625">
    <property type="entry name" value="JDOMAIN"/>
</dbReference>
<evidence type="ECO:0000256" key="1">
    <source>
        <dbReference type="ARBA" id="ARBA00023186"/>
    </source>
</evidence>
<dbReference type="InterPro" id="IPR001623">
    <property type="entry name" value="DnaJ_domain"/>
</dbReference>
<dbReference type="SUPFAM" id="SSF46565">
    <property type="entry name" value="Chaperone J-domain"/>
    <property type="match status" value="1"/>
</dbReference>
<reference evidence="5" key="3">
    <citation type="submission" date="2015-06" db="UniProtKB">
        <authorList>
            <consortium name="EnsemblMetazoa"/>
        </authorList>
    </citation>
    <scope>IDENTIFICATION</scope>
</reference>
<dbReference type="GO" id="GO:0051082">
    <property type="term" value="F:unfolded protein binding"/>
    <property type="evidence" value="ECO:0007669"/>
    <property type="project" value="InterPro"/>
</dbReference>
<dbReference type="EnsemblMetazoa" id="CapteT6492">
    <property type="protein sequence ID" value="CapteP6492"/>
    <property type="gene ID" value="CapteG6492"/>
</dbReference>
<dbReference type="PROSITE" id="PS50076">
    <property type="entry name" value="DNAJ_2"/>
    <property type="match status" value="1"/>
</dbReference>
<name>R7UGL2_CAPTE</name>
<dbReference type="HOGENOM" id="CLU_017633_12_0_1"/>
<keyword evidence="6" id="KW-1185">Reference proteome</keyword>
<reference evidence="4 6" key="2">
    <citation type="journal article" date="2013" name="Nature">
        <title>Insights into bilaterian evolution from three spiralian genomes.</title>
        <authorList>
            <person name="Simakov O."/>
            <person name="Marletaz F."/>
            <person name="Cho S.J."/>
            <person name="Edsinger-Gonzales E."/>
            <person name="Havlak P."/>
            <person name="Hellsten U."/>
            <person name="Kuo D.H."/>
            <person name="Larsson T."/>
            <person name="Lv J."/>
            <person name="Arendt D."/>
            <person name="Savage R."/>
            <person name="Osoegawa K."/>
            <person name="de Jong P."/>
            <person name="Grimwood J."/>
            <person name="Chapman J.A."/>
            <person name="Shapiro H."/>
            <person name="Aerts A."/>
            <person name="Otillar R.P."/>
            <person name="Terry A.Y."/>
            <person name="Boore J.L."/>
            <person name="Grigoriev I.V."/>
            <person name="Lindberg D.R."/>
            <person name="Seaver E.C."/>
            <person name="Weisblat D.A."/>
            <person name="Putnam N.H."/>
            <person name="Rokhsar D.S."/>
        </authorList>
    </citation>
    <scope>NUCLEOTIDE SEQUENCE</scope>
    <source>
        <strain evidence="4 6">I ESC-2004</strain>
    </source>
</reference>
<dbReference type="EMBL" id="KB301364">
    <property type="protein sequence ID" value="ELU05674.1"/>
    <property type="molecule type" value="Genomic_DNA"/>
</dbReference>
<dbReference type="InterPro" id="IPR043183">
    <property type="entry name" value="DNJB2/6-like"/>
</dbReference>
<dbReference type="SMART" id="SM00271">
    <property type="entry name" value="DnaJ"/>
    <property type="match status" value="1"/>
</dbReference>
<sequence>MAPSTDYYRILGVQKGATESEIKKAYRKMALRWHPDKNPDNKEEAEKRFKEISESYEVLSDKEKRRLYDQYGKEGVSGGNTGGMPQYDFNDMFHGGGPHHQHTGQHFDHFTFRDPKEVFREFFGGRDPFAQFFGERSSHYSIFLSLPPSAFGSAFGSFGTPFEDDFFGDPFGGHQHMTSSNGAGGKVGGGGGGGGKFRSTSTSTKFVNGKKIVTKKVIDNGVETVTIEENGAVTSRTVNGQTQSLQY</sequence>
<evidence type="ECO:0000313" key="6">
    <source>
        <dbReference type="Proteomes" id="UP000014760"/>
    </source>
</evidence>
<dbReference type="InterPro" id="IPR018253">
    <property type="entry name" value="DnaJ_domain_CS"/>
</dbReference>
<dbReference type="Pfam" id="PF00226">
    <property type="entry name" value="DnaJ"/>
    <property type="match status" value="1"/>
</dbReference>
<dbReference type="EMBL" id="AMQN01001326">
    <property type="status" value="NOT_ANNOTATED_CDS"/>
    <property type="molecule type" value="Genomic_DNA"/>
</dbReference>
<dbReference type="OrthoDB" id="10250354at2759"/>
<evidence type="ECO:0000256" key="2">
    <source>
        <dbReference type="SAM" id="MobiDB-lite"/>
    </source>
</evidence>